<sequence length="82" mass="9413">MSRKPCQRPHGVHQRPYDRTISPSTLAQKVHRECRSFTPISIPAPPSPFLTGHSRQRTVTFWGRDTYQQSDTWNSHRNAAGV</sequence>
<evidence type="ECO:0000313" key="3">
    <source>
        <dbReference type="Proteomes" id="UP000054018"/>
    </source>
</evidence>
<evidence type="ECO:0000256" key="1">
    <source>
        <dbReference type="SAM" id="MobiDB-lite"/>
    </source>
</evidence>
<feature type="region of interest" description="Disordered" evidence="1">
    <location>
        <begin position="1"/>
        <end position="22"/>
    </location>
</feature>
<keyword evidence="3" id="KW-1185">Reference proteome</keyword>
<name>A0A0C9YQQ0_9AGAM</name>
<accession>A0A0C9YQQ0</accession>
<dbReference type="EMBL" id="KN833867">
    <property type="protein sequence ID" value="KIK16129.1"/>
    <property type="molecule type" value="Genomic_DNA"/>
</dbReference>
<dbReference type="AlphaFoldDB" id="A0A0C9YQQ0"/>
<proteinExistence type="predicted"/>
<gene>
    <name evidence="2" type="ORF">PISMIDRAFT_686680</name>
</gene>
<feature type="compositionally biased region" description="Basic residues" evidence="1">
    <location>
        <begin position="1"/>
        <end position="13"/>
    </location>
</feature>
<reference evidence="3" key="2">
    <citation type="submission" date="2015-01" db="EMBL/GenBank/DDBJ databases">
        <title>Evolutionary Origins and Diversification of the Mycorrhizal Mutualists.</title>
        <authorList>
            <consortium name="DOE Joint Genome Institute"/>
            <consortium name="Mycorrhizal Genomics Consortium"/>
            <person name="Kohler A."/>
            <person name="Kuo A."/>
            <person name="Nagy L.G."/>
            <person name="Floudas D."/>
            <person name="Copeland A."/>
            <person name="Barry K.W."/>
            <person name="Cichocki N."/>
            <person name="Veneault-Fourrey C."/>
            <person name="LaButti K."/>
            <person name="Lindquist E.A."/>
            <person name="Lipzen A."/>
            <person name="Lundell T."/>
            <person name="Morin E."/>
            <person name="Murat C."/>
            <person name="Riley R."/>
            <person name="Ohm R."/>
            <person name="Sun H."/>
            <person name="Tunlid A."/>
            <person name="Henrissat B."/>
            <person name="Grigoriev I.V."/>
            <person name="Hibbett D.S."/>
            <person name="Martin F."/>
        </authorList>
    </citation>
    <scope>NUCLEOTIDE SEQUENCE [LARGE SCALE GENOMIC DNA]</scope>
    <source>
        <strain evidence="3">441</strain>
    </source>
</reference>
<protein>
    <submittedName>
        <fullName evidence="2">Uncharacterized protein</fullName>
    </submittedName>
</protein>
<dbReference type="HOGENOM" id="CLU_2813398_0_0_1"/>
<organism evidence="2 3">
    <name type="scientific">Pisolithus microcarpus 441</name>
    <dbReference type="NCBI Taxonomy" id="765257"/>
    <lineage>
        <taxon>Eukaryota</taxon>
        <taxon>Fungi</taxon>
        <taxon>Dikarya</taxon>
        <taxon>Basidiomycota</taxon>
        <taxon>Agaricomycotina</taxon>
        <taxon>Agaricomycetes</taxon>
        <taxon>Agaricomycetidae</taxon>
        <taxon>Boletales</taxon>
        <taxon>Sclerodermatineae</taxon>
        <taxon>Pisolithaceae</taxon>
        <taxon>Pisolithus</taxon>
    </lineage>
</organism>
<evidence type="ECO:0000313" key="2">
    <source>
        <dbReference type="EMBL" id="KIK16129.1"/>
    </source>
</evidence>
<reference evidence="2 3" key="1">
    <citation type="submission" date="2014-04" db="EMBL/GenBank/DDBJ databases">
        <authorList>
            <consortium name="DOE Joint Genome Institute"/>
            <person name="Kuo A."/>
            <person name="Kohler A."/>
            <person name="Costa M.D."/>
            <person name="Nagy L.G."/>
            <person name="Floudas D."/>
            <person name="Copeland A."/>
            <person name="Barry K.W."/>
            <person name="Cichocki N."/>
            <person name="Veneault-Fourrey C."/>
            <person name="LaButti K."/>
            <person name="Lindquist E.A."/>
            <person name="Lipzen A."/>
            <person name="Lundell T."/>
            <person name="Morin E."/>
            <person name="Murat C."/>
            <person name="Sun H."/>
            <person name="Tunlid A."/>
            <person name="Henrissat B."/>
            <person name="Grigoriev I.V."/>
            <person name="Hibbett D.S."/>
            <person name="Martin F."/>
            <person name="Nordberg H.P."/>
            <person name="Cantor M.N."/>
            <person name="Hua S.X."/>
        </authorList>
    </citation>
    <scope>NUCLEOTIDE SEQUENCE [LARGE SCALE GENOMIC DNA]</scope>
    <source>
        <strain evidence="2 3">441</strain>
    </source>
</reference>
<dbReference type="Proteomes" id="UP000054018">
    <property type="component" value="Unassembled WGS sequence"/>
</dbReference>